<dbReference type="Proteomes" id="UP000288805">
    <property type="component" value="Unassembled WGS sequence"/>
</dbReference>
<feature type="signal peptide" evidence="3">
    <location>
        <begin position="1"/>
        <end position="20"/>
    </location>
</feature>
<reference evidence="6 7" key="1">
    <citation type="journal article" date="2018" name="PLoS Genet.">
        <title>Population sequencing reveals clonal diversity and ancestral inbreeding in the grapevine cultivar Chardonnay.</title>
        <authorList>
            <person name="Roach M.J."/>
            <person name="Johnson D.L."/>
            <person name="Bohlmann J."/>
            <person name="van Vuuren H.J."/>
            <person name="Jones S.J."/>
            <person name="Pretorius I.S."/>
            <person name="Schmidt S.A."/>
            <person name="Borneman A.R."/>
        </authorList>
    </citation>
    <scope>NUCLEOTIDE SEQUENCE [LARGE SCALE GENOMIC DNA]</scope>
    <source>
        <strain evidence="7">cv. Chardonnay</strain>
        <tissue evidence="6">Leaf</tissue>
    </source>
</reference>
<dbReference type="PANTHER" id="PTHR11017">
    <property type="entry name" value="LEUCINE-RICH REPEAT-CONTAINING PROTEIN"/>
    <property type="match status" value="1"/>
</dbReference>
<dbReference type="InterPro" id="IPR036390">
    <property type="entry name" value="WH_DNA-bd_sf"/>
</dbReference>
<proteinExistence type="predicted"/>
<evidence type="ECO:0000259" key="5">
    <source>
        <dbReference type="Pfam" id="PF23282"/>
    </source>
</evidence>
<dbReference type="Gene3D" id="3.40.50.300">
    <property type="entry name" value="P-loop containing nucleotide triphosphate hydrolases"/>
    <property type="match status" value="1"/>
</dbReference>
<keyword evidence="2" id="KW-0677">Repeat</keyword>
<dbReference type="EMBL" id="QGNW01000756">
    <property type="protein sequence ID" value="RVW62918.1"/>
    <property type="molecule type" value="Genomic_DNA"/>
</dbReference>
<name>A0A438FSL5_VITVI</name>
<feature type="chain" id="PRO_5019135642" evidence="3">
    <location>
        <begin position="21"/>
        <end position="620"/>
    </location>
</feature>
<evidence type="ECO:0000259" key="4">
    <source>
        <dbReference type="Pfam" id="PF00931"/>
    </source>
</evidence>
<evidence type="ECO:0000313" key="7">
    <source>
        <dbReference type="Proteomes" id="UP000288805"/>
    </source>
</evidence>
<dbReference type="InterPro" id="IPR002182">
    <property type="entry name" value="NB-ARC"/>
</dbReference>
<evidence type="ECO:0000256" key="2">
    <source>
        <dbReference type="ARBA" id="ARBA00022737"/>
    </source>
</evidence>
<dbReference type="SUPFAM" id="SSF46785">
    <property type="entry name" value="Winged helix' DNA-binding domain"/>
    <property type="match status" value="1"/>
</dbReference>
<feature type="domain" description="NB-ARC" evidence="4">
    <location>
        <begin position="123"/>
        <end position="285"/>
    </location>
</feature>
<dbReference type="InterPro" id="IPR044974">
    <property type="entry name" value="Disease_R_plants"/>
</dbReference>
<keyword evidence="3" id="KW-0732">Signal</keyword>
<keyword evidence="1" id="KW-0433">Leucine-rich repeat</keyword>
<organism evidence="6 7">
    <name type="scientific">Vitis vinifera</name>
    <name type="common">Grape</name>
    <dbReference type="NCBI Taxonomy" id="29760"/>
    <lineage>
        <taxon>Eukaryota</taxon>
        <taxon>Viridiplantae</taxon>
        <taxon>Streptophyta</taxon>
        <taxon>Embryophyta</taxon>
        <taxon>Tracheophyta</taxon>
        <taxon>Spermatophyta</taxon>
        <taxon>Magnoliopsida</taxon>
        <taxon>eudicotyledons</taxon>
        <taxon>Gunneridae</taxon>
        <taxon>Pentapetalae</taxon>
        <taxon>rosids</taxon>
        <taxon>Vitales</taxon>
        <taxon>Vitaceae</taxon>
        <taxon>Viteae</taxon>
        <taxon>Vitis</taxon>
    </lineage>
</organism>
<dbReference type="PRINTS" id="PR00364">
    <property type="entry name" value="DISEASERSIST"/>
</dbReference>
<dbReference type="Pfam" id="PF00931">
    <property type="entry name" value="NB-ARC"/>
    <property type="match status" value="1"/>
</dbReference>
<sequence>MLSPLLLPVLLFTGQQAWLAQPLFLLLHASCSRHQALSFMAARPIWPGFMVSPPHCISNPLPDSLTTQPGSSIWLFKSPPLGKKSESKFIEEIIGEIRRLIPKLLHVGENIVGMDENLKKVKFLIDTQSNEVSMVGIYGIGKTTIAKVVYNDMLDQFKRHSFLENVREKSKDDRGVLQLQEKLLCDILMEKNLKLSNIDEGIKMIIKSKHHLEKVLIVLDDVDCPKQLKKFAPNPEWFHPGSIIIVTTRNKRCLDVHESYSSYEAKGLAHKQAKELFCWNAFQQHHPKENYVDLSNRILDYAKGLPLALVVLGSFLFQRDVDEWESTLHKLKTNPLEDIQKVLQISYDGLDDKCKKLFLDIACFFKDQDEKFVTRILEGCKLHLKIGLRVLEERCLISIFGGTIRMHDLLQEMGSAIVRQNYPEQPGKWSRLWEYEDIESVFTKNMGTKSIEGIFLNWTKAKHIQLATEAFRNMNQLRLLKVEYNMVKLSQDFELPCHDLAYFHWATYPLESLPSNFHADNLVELNLQFSNIKHLWKGNMCAKKLKIINLSYSSHLVDISSISSAQSLEILILKGCTRLKSLPKNLHKLECLQTLSCVGCSRMKSFPEIKGKMGRLRKLN</sequence>
<evidence type="ECO:0000256" key="1">
    <source>
        <dbReference type="ARBA" id="ARBA00022614"/>
    </source>
</evidence>
<dbReference type="InterPro" id="IPR011713">
    <property type="entry name" value="Leu-rich_rpt_3"/>
</dbReference>
<dbReference type="InterPro" id="IPR042197">
    <property type="entry name" value="Apaf_helical"/>
</dbReference>
<dbReference type="Gene3D" id="3.80.10.10">
    <property type="entry name" value="Ribonuclease Inhibitor"/>
    <property type="match status" value="1"/>
</dbReference>
<protein>
    <submittedName>
        <fullName evidence="6">Disease resistance-like protein DSC1</fullName>
    </submittedName>
</protein>
<dbReference type="Pfam" id="PF23282">
    <property type="entry name" value="WHD_ROQ1"/>
    <property type="match status" value="1"/>
</dbReference>
<dbReference type="InterPro" id="IPR058192">
    <property type="entry name" value="WHD_ROQ1-like"/>
</dbReference>
<dbReference type="PANTHER" id="PTHR11017:SF570">
    <property type="entry name" value="DISEASE RESISTANCE PROTEIN (TIR-NBS CLASS)-RELATED"/>
    <property type="match status" value="1"/>
</dbReference>
<dbReference type="GO" id="GO:0006952">
    <property type="term" value="P:defense response"/>
    <property type="evidence" value="ECO:0007669"/>
    <property type="project" value="InterPro"/>
</dbReference>
<gene>
    <name evidence="6" type="primary">DSC1_82</name>
    <name evidence="6" type="ORF">CK203_059751</name>
</gene>
<dbReference type="GO" id="GO:0043531">
    <property type="term" value="F:ADP binding"/>
    <property type="evidence" value="ECO:0007669"/>
    <property type="project" value="InterPro"/>
</dbReference>
<evidence type="ECO:0000313" key="6">
    <source>
        <dbReference type="EMBL" id="RVW62918.1"/>
    </source>
</evidence>
<evidence type="ECO:0000256" key="3">
    <source>
        <dbReference type="SAM" id="SignalP"/>
    </source>
</evidence>
<accession>A0A438FSL5</accession>
<dbReference type="SUPFAM" id="SSF52058">
    <property type="entry name" value="L domain-like"/>
    <property type="match status" value="1"/>
</dbReference>
<dbReference type="FunFam" id="1.10.8.430:FF:000002">
    <property type="entry name" value="Disease resistance protein (TIR-NBS-LRR class)"/>
    <property type="match status" value="1"/>
</dbReference>
<dbReference type="InterPro" id="IPR032675">
    <property type="entry name" value="LRR_dom_sf"/>
</dbReference>
<feature type="domain" description="Disease resistance protein Roq1-like winged-helix" evidence="5">
    <location>
        <begin position="353"/>
        <end position="420"/>
    </location>
</feature>
<dbReference type="Gene3D" id="1.10.8.430">
    <property type="entry name" value="Helical domain of apoptotic protease-activating factors"/>
    <property type="match status" value="1"/>
</dbReference>
<dbReference type="InterPro" id="IPR027417">
    <property type="entry name" value="P-loop_NTPase"/>
</dbReference>
<dbReference type="SUPFAM" id="SSF52540">
    <property type="entry name" value="P-loop containing nucleoside triphosphate hydrolases"/>
    <property type="match status" value="1"/>
</dbReference>
<dbReference type="Pfam" id="PF07725">
    <property type="entry name" value="LRR_3"/>
    <property type="match status" value="1"/>
</dbReference>
<dbReference type="AlphaFoldDB" id="A0A438FSL5"/>
<comment type="caution">
    <text evidence="6">The sequence shown here is derived from an EMBL/GenBank/DDBJ whole genome shotgun (WGS) entry which is preliminary data.</text>
</comment>